<reference evidence="3 4" key="1">
    <citation type="journal article" date="2021" name="Int. J. Syst. Evol. Microbiol.">
        <title>Reticulibacter mediterranei gen. nov., sp. nov., within the new family Reticulibacteraceae fam. nov., and Ktedonospora formicarum gen. nov., sp. nov., Ktedonobacter robiniae sp. nov., Dictyobacter formicarum sp. nov. and Dictyobacter arantiisoli sp. nov., belonging to the class Ktedonobacteria.</title>
        <authorList>
            <person name="Yabe S."/>
            <person name="Zheng Y."/>
            <person name="Wang C.M."/>
            <person name="Sakai Y."/>
            <person name="Abe K."/>
            <person name="Yokota A."/>
            <person name="Donadio S."/>
            <person name="Cavaletti L."/>
            <person name="Monciardini P."/>
        </authorList>
    </citation>
    <scope>NUCLEOTIDE SEQUENCE [LARGE SCALE GENOMIC DNA]</scope>
    <source>
        <strain evidence="3 4">SOSP1-30</strain>
    </source>
</reference>
<proteinExistence type="predicted"/>
<dbReference type="InterPro" id="IPR047650">
    <property type="entry name" value="Transpos_IS110"/>
</dbReference>
<evidence type="ECO:0000256" key="1">
    <source>
        <dbReference type="SAM" id="MobiDB-lite"/>
    </source>
</evidence>
<comment type="caution">
    <text evidence="3">The sequence shown here is derived from an EMBL/GenBank/DDBJ whole genome shotgun (WGS) entry which is preliminary data.</text>
</comment>
<feature type="region of interest" description="Disordered" evidence="1">
    <location>
        <begin position="36"/>
        <end position="75"/>
    </location>
</feature>
<dbReference type="PANTHER" id="PTHR33055">
    <property type="entry name" value="TRANSPOSASE FOR INSERTION SEQUENCE ELEMENT IS1111A"/>
    <property type="match status" value="1"/>
</dbReference>
<dbReference type="EMBL" id="BNJG01000001">
    <property type="protein sequence ID" value="GHO55697.1"/>
    <property type="molecule type" value="Genomic_DNA"/>
</dbReference>
<evidence type="ECO:0000313" key="4">
    <source>
        <dbReference type="Proteomes" id="UP000654345"/>
    </source>
</evidence>
<feature type="compositionally biased region" description="Polar residues" evidence="1">
    <location>
        <begin position="52"/>
        <end position="75"/>
    </location>
</feature>
<evidence type="ECO:0000259" key="2">
    <source>
        <dbReference type="Pfam" id="PF02371"/>
    </source>
</evidence>
<organism evidence="3 4">
    <name type="scientific">Ktedonobacter robiniae</name>
    <dbReference type="NCBI Taxonomy" id="2778365"/>
    <lineage>
        <taxon>Bacteria</taxon>
        <taxon>Bacillati</taxon>
        <taxon>Chloroflexota</taxon>
        <taxon>Ktedonobacteria</taxon>
        <taxon>Ktedonobacterales</taxon>
        <taxon>Ktedonobacteraceae</taxon>
        <taxon>Ktedonobacter</taxon>
    </lineage>
</organism>
<gene>
    <name evidence="3" type="ORF">KSB_41720</name>
</gene>
<dbReference type="Pfam" id="PF02371">
    <property type="entry name" value="Transposase_20"/>
    <property type="match status" value="1"/>
</dbReference>
<dbReference type="Proteomes" id="UP000654345">
    <property type="component" value="Unassembled WGS sequence"/>
</dbReference>
<dbReference type="PANTHER" id="PTHR33055:SF15">
    <property type="entry name" value="TRANSPOSASE-RELATED"/>
    <property type="match status" value="1"/>
</dbReference>
<dbReference type="InterPro" id="IPR003346">
    <property type="entry name" value="Transposase_20"/>
</dbReference>
<accession>A0ABQ3USX6</accession>
<sequence>MTGKVTTHHRFMLGEHLKQIETLNAALGRVSQEIARRFTPPDDPAEEGATDQPASVKSQGSAQEEASRLPSSKEMSWQKAAQLIDEIIGISEEAAQGILAEIGIEMGQFPSAQHIASWAGVCPGNHESAGKRLSGKTRKGNPWLRRLLVQAAHAAGRSKNTYLAAQYHRIASRRGAKKAALAVAHSILVIIYHILRDQSSYQDLGGNYFDERDRQAVQKRLVKRLERMGYQVELQPMAQAS</sequence>
<evidence type="ECO:0000313" key="3">
    <source>
        <dbReference type="EMBL" id="GHO55697.1"/>
    </source>
</evidence>
<feature type="domain" description="Transposase IS116/IS110/IS902 C-terminal" evidence="2">
    <location>
        <begin position="81"/>
        <end position="167"/>
    </location>
</feature>
<name>A0ABQ3USX6_9CHLR</name>
<keyword evidence="4" id="KW-1185">Reference proteome</keyword>
<protein>
    <recommendedName>
        <fullName evidence="2">Transposase IS116/IS110/IS902 C-terminal domain-containing protein</fullName>
    </recommendedName>
</protein>